<protein>
    <submittedName>
        <fullName evidence="5">Transcriptional regulator, AraC family</fullName>
    </submittedName>
</protein>
<dbReference type="PANTHER" id="PTHR46796">
    <property type="entry name" value="HTH-TYPE TRANSCRIPTIONAL ACTIVATOR RHAS-RELATED"/>
    <property type="match status" value="1"/>
</dbReference>
<dbReference type="EMBL" id="FONZ01000001">
    <property type="protein sequence ID" value="SFE73030.1"/>
    <property type="molecule type" value="Genomic_DNA"/>
</dbReference>
<accession>A0A1I2CZ68</accession>
<keyword evidence="3" id="KW-0804">Transcription</keyword>
<name>A0A1I2CZ68_9MICO</name>
<keyword evidence="1" id="KW-0805">Transcription regulation</keyword>
<dbReference type="AlphaFoldDB" id="A0A1I2CZ68"/>
<evidence type="ECO:0000313" key="5">
    <source>
        <dbReference type="EMBL" id="SFE73030.1"/>
    </source>
</evidence>
<gene>
    <name evidence="5" type="ORF">SAMN04488035_0310</name>
</gene>
<dbReference type="PROSITE" id="PS01124">
    <property type="entry name" value="HTH_ARAC_FAMILY_2"/>
    <property type="match status" value="1"/>
</dbReference>
<dbReference type="Proteomes" id="UP000198520">
    <property type="component" value="Unassembled WGS sequence"/>
</dbReference>
<dbReference type="Gene3D" id="1.10.10.60">
    <property type="entry name" value="Homeodomain-like"/>
    <property type="match status" value="2"/>
</dbReference>
<dbReference type="InterPro" id="IPR018060">
    <property type="entry name" value="HTH_AraC"/>
</dbReference>
<keyword evidence="6" id="KW-1185">Reference proteome</keyword>
<evidence type="ECO:0000256" key="3">
    <source>
        <dbReference type="ARBA" id="ARBA00023163"/>
    </source>
</evidence>
<dbReference type="SUPFAM" id="SSF46689">
    <property type="entry name" value="Homeodomain-like"/>
    <property type="match status" value="2"/>
</dbReference>
<feature type="domain" description="HTH araC/xylS-type" evidence="4">
    <location>
        <begin position="213"/>
        <end position="311"/>
    </location>
</feature>
<proteinExistence type="predicted"/>
<sequence>MIVYREGMDPLAHFLGGPRATRAFAMMMEMSGAWAVDVRDGAALTVVAVVTGSARIDGESLAAGDVALVRGPEPYVVSDASGSAPTIEVAPGQRCRTLDGRDLREELGRGVRRWGNAARGETSVLVGTYDRPDDVGGLVVQALPRVAVVRRDQADTAVVDLLAREISQEGAAGQVVVDRLLDVLVVSTARQWSTDPVRDGVQTWLACSDPIVVRALEHLHAEPAAPWTVESLARRVNASRASLAARFRAGVGQAPMAYLARWRLTLAGDLLLAPDVTVAAVARSVGYENPYAFSTAFKRHVGTTPTEFRRRHPVLAA</sequence>
<dbReference type="PANTHER" id="PTHR46796:SF13">
    <property type="entry name" value="HTH-TYPE TRANSCRIPTIONAL ACTIVATOR RHAS"/>
    <property type="match status" value="1"/>
</dbReference>
<dbReference type="InterPro" id="IPR009057">
    <property type="entry name" value="Homeodomain-like_sf"/>
</dbReference>
<dbReference type="STRING" id="285351.SAMN04488035_0310"/>
<dbReference type="GO" id="GO:0003700">
    <property type="term" value="F:DNA-binding transcription factor activity"/>
    <property type="evidence" value="ECO:0007669"/>
    <property type="project" value="InterPro"/>
</dbReference>
<keyword evidence="2" id="KW-0238">DNA-binding</keyword>
<evidence type="ECO:0000313" key="6">
    <source>
        <dbReference type="Proteomes" id="UP000198520"/>
    </source>
</evidence>
<dbReference type="InterPro" id="IPR020449">
    <property type="entry name" value="Tscrpt_reg_AraC-type_HTH"/>
</dbReference>
<dbReference type="SMART" id="SM00342">
    <property type="entry name" value="HTH_ARAC"/>
    <property type="match status" value="1"/>
</dbReference>
<dbReference type="Pfam" id="PF12833">
    <property type="entry name" value="HTH_18"/>
    <property type="match status" value="1"/>
</dbReference>
<dbReference type="InterPro" id="IPR032783">
    <property type="entry name" value="AraC_lig"/>
</dbReference>
<organism evidence="5 6">
    <name type="scientific">Flavimobilis marinus</name>
    <dbReference type="NCBI Taxonomy" id="285351"/>
    <lineage>
        <taxon>Bacteria</taxon>
        <taxon>Bacillati</taxon>
        <taxon>Actinomycetota</taxon>
        <taxon>Actinomycetes</taxon>
        <taxon>Micrococcales</taxon>
        <taxon>Jonesiaceae</taxon>
        <taxon>Flavimobilis</taxon>
    </lineage>
</organism>
<evidence type="ECO:0000256" key="1">
    <source>
        <dbReference type="ARBA" id="ARBA00023015"/>
    </source>
</evidence>
<evidence type="ECO:0000259" key="4">
    <source>
        <dbReference type="PROSITE" id="PS01124"/>
    </source>
</evidence>
<dbReference type="InterPro" id="IPR050204">
    <property type="entry name" value="AraC_XylS_family_regulators"/>
</dbReference>
<reference evidence="6" key="1">
    <citation type="submission" date="2016-10" db="EMBL/GenBank/DDBJ databases">
        <authorList>
            <person name="Varghese N."/>
            <person name="Submissions S."/>
        </authorList>
    </citation>
    <scope>NUCLEOTIDE SEQUENCE [LARGE SCALE GENOMIC DNA]</scope>
    <source>
        <strain evidence="6">DSM 19083</strain>
    </source>
</reference>
<evidence type="ECO:0000256" key="2">
    <source>
        <dbReference type="ARBA" id="ARBA00023125"/>
    </source>
</evidence>
<dbReference type="PRINTS" id="PR00032">
    <property type="entry name" value="HTHARAC"/>
</dbReference>
<dbReference type="GO" id="GO:0043565">
    <property type="term" value="F:sequence-specific DNA binding"/>
    <property type="evidence" value="ECO:0007669"/>
    <property type="project" value="InterPro"/>
</dbReference>
<dbReference type="Pfam" id="PF12852">
    <property type="entry name" value="Cupin_6"/>
    <property type="match status" value="1"/>
</dbReference>